<feature type="binding site" evidence="6">
    <location>
        <position position="103"/>
    </location>
    <ligand>
        <name>S-adenosyl-L-methionine</name>
        <dbReference type="ChEBI" id="CHEBI:59789"/>
    </ligand>
</feature>
<keyword evidence="4 6" id="KW-0808">Transferase</keyword>
<dbReference type="PANTHER" id="PTHR11265">
    <property type="entry name" value="S-ADENOSYL-METHYLTRANSFERASE MRAW"/>
    <property type="match status" value="1"/>
</dbReference>
<feature type="binding site" evidence="6">
    <location>
        <begin position="33"/>
        <end position="35"/>
    </location>
    <ligand>
        <name>S-adenosyl-L-methionine</name>
        <dbReference type="ChEBI" id="CHEBI:59789"/>
    </ligand>
</feature>
<comment type="caution">
    <text evidence="7">The sequence shown here is derived from an EMBL/GenBank/DDBJ whole genome shotgun (WGS) entry which is preliminary data.</text>
</comment>
<evidence type="ECO:0000313" key="8">
    <source>
        <dbReference type="Proteomes" id="UP000033945"/>
    </source>
</evidence>
<dbReference type="SUPFAM" id="SSF53335">
    <property type="entry name" value="S-adenosyl-L-methionine-dependent methyltransferases"/>
    <property type="match status" value="1"/>
</dbReference>
<evidence type="ECO:0000256" key="1">
    <source>
        <dbReference type="ARBA" id="ARBA00010396"/>
    </source>
</evidence>
<feature type="binding site" evidence="6">
    <location>
        <position position="75"/>
    </location>
    <ligand>
        <name>S-adenosyl-L-methionine</name>
        <dbReference type="ChEBI" id="CHEBI:59789"/>
    </ligand>
</feature>
<protein>
    <recommendedName>
        <fullName evidence="6">Ribosomal RNA small subunit methyltransferase H</fullName>
        <ecNumber evidence="6">2.1.1.199</ecNumber>
    </recommendedName>
    <alternativeName>
        <fullName evidence="6">16S rRNA m(4)C1402 methyltransferase</fullName>
    </alternativeName>
    <alternativeName>
        <fullName evidence="6">rRNA (cytosine-N(4)-)-methyltransferase RsmH</fullName>
    </alternativeName>
</protein>
<sequence>MQEIHTPVLVKELRVLLNLKSGDNAVDATLDGGGHARMMLEFIKPNGKVLGIDQDKNMVEKMAGEKNITAVLGNFKDIDEIIKKRGFKKIRAILFDLGMSRWHIEGSGRGFSFGRPEEPILMQMDARSQKNAALILNTCPESELVRIFKEFGEVRAPWELAKKIILARKAKRIYSVGDLLSALGIKNKKSLAKIFQALRIAVNNELEALTEALPKAFGALDVGGRLAVISYHSLEDRIVKNFFSTRGKILTKKPQTASQEEITKNSSSRSAKLRVLEKI</sequence>
<dbReference type="PANTHER" id="PTHR11265:SF0">
    <property type="entry name" value="12S RRNA N4-METHYLCYTIDINE METHYLTRANSFERASE"/>
    <property type="match status" value="1"/>
</dbReference>
<dbReference type="InterPro" id="IPR029063">
    <property type="entry name" value="SAM-dependent_MTases_sf"/>
</dbReference>
<keyword evidence="6" id="KW-0963">Cytoplasm</keyword>
<dbReference type="Pfam" id="PF01795">
    <property type="entry name" value="Methyltransf_5"/>
    <property type="match status" value="1"/>
</dbReference>
<comment type="similarity">
    <text evidence="1 6">Belongs to the methyltransferase superfamily. RsmH family.</text>
</comment>
<dbReference type="GO" id="GO:0005737">
    <property type="term" value="C:cytoplasm"/>
    <property type="evidence" value="ECO:0007669"/>
    <property type="project" value="UniProtKB-SubCell"/>
</dbReference>
<accession>A0A0G1IW70</accession>
<comment type="function">
    <text evidence="6">Specifically methylates the N4 position of cytidine in position 1402 (C1402) of 16S rRNA.</text>
</comment>
<dbReference type="HAMAP" id="MF_01007">
    <property type="entry name" value="16SrRNA_methyltr_H"/>
    <property type="match status" value="1"/>
</dbReference>
<keyword evidence="3 6" id="KW-0489">Methyltransferase</keyword>
<evidence type="ECO:0000256" key="5">
    <source>
        <dbReference type="ARBA" id="ARBA00022691"/>
    </source>
</evidence>
<dbReference type="EC" id="2.1.1.199" evidence="6"/>
<evidence type="ECO:0000313" key="7">
    <source>
        <dbReference type="EMBL" id="KKT63305.1"/>
    </source>
</evidence>
<evidence type="ECO:0000256" key="6">
    <source>
        <dbReference type="HAMAP-Rule" id="MF_01007"/>
    </source>
</evidence>
<feature type="binding site" evidence="6">
    <location>
        <position position="96"/>
    </location>
    <ligand>
        <name>S-adenosyl-L-methionine</name>
        <dbReference type="ChEBI" id="CHEBI:59789"/>
    </ligand>
</feature>
<dbReference type="InterPro" id="IPR002903">
    <property type="entry name" value="RsmH"/>
</dbReference>
<proteinExistence type="inferred from homology"/>
<dbReference type="SUPFAM" id="SSF81799">
    <property type="entry name" value="Putative methyltransferase TM0872, insert domain"/>
    <property type="match status" value="1"/>
</dbReference>
<dbReference type="AlphaFoldDB" id="A0A0G1IW70"/>
<organism evidence="7 8">
    <name type="scientific">Candidatus Giovannonibacteria bacterium GW2011_GWA2_44_26</name>
    <dbReference type="NCBI Taxonomy" id="1618648"/>
    <lineage>
        <taxon>Bacteria</taxon>
        <taxon>Candidatus Giovannoniibacteriota</taxon>
    </lineage>
</organism>
<dbReference type="Proteomes" id="UP000033945">
    <property type="component" value="Unassembled WGS sequence"/>
</dbReference>
<dbReference type="EMBL" id="LCIT01000005">
    <property type="protein sequence ID" value="KKT63305.1"/>
    <property type="molecule type" value="Genomic_DNA"/>
</dbReference>
<dbReference type="Gene3D" id="1.10.150.170">
    <property type="entry name" value="Putative methyltransferase TM0872, insert domain"/>
    <property type="match status" value="1"/>
</dbReference>
<keyword evidence="2 6" id="KW-0698">rRNA processing</keyword>
<dbReference type="GO" id="GO:0071424">
    <property type="term" value="F:rRNA (cytosine-N4-)-methyltransferase activity"/>
    <property type="evidence" value="ECO:0007669"/>
    <property type="project" value="UniProtKB-UniRule"/>
</dbReference>
<feature type="binding site" evidence="6">
    <location>
        <position position="53"/>
    </location>
    <ligand>
        <name>S-adenosyl-L-methionine</name>
        <dbReference type="ChEBI" id="CHEBI:59789"/>
    </ligand>
</feature>
<dbReference type="PATRIC" id="fig|1618648.3.peg.448"/>
<dbReference type="InterPro" id="IPR023397">
    <property type="entry name" value="SAM-dep_MeTrfase_MraW_recog"/>
</dbReference>
<evidence type="ECO:0000256" key="2">
    <source>
        <dbReference type="ARBA" id="ARBA00022552"/>
    </source>
</evidence>
<dbReference type="GO" id="GO:0070475">
    <property type="term" value="P:rRNA base methylation"/>
    <property type="evidence" value="ECO:0007669"/>
    <property type="project" value="UniProtKB-UniRule"/>
</dbReference>
<reference evidence="7 8" key="1">
    <citation type="journal article" date="2015" name="Nature">
        <title>rRNA introns, odd ribosomes, and small enigmatic genomes across a large radiation of phyla.</title>
        <authorList>
            <person name="Brown C.T."/>
            <person name="Hug L.A."/>
            <person name="Thomas B.C."/>
            <person name="Sharon I."/>
            <person name="Castelle C.J."/>
            <person name="Singh A."/>
            <person name="Wilkins M.J."/>
            <person name="Williams K.H."/>
            <person name="Banfield J.F."/>
        </authorList>
    </citation>
    <scope>NUCLEOTIDE SEQUENCE [LARGE SCALE GENOMIC DNA]</scope>
</reference>
<dbReference type="NCBIfam" id="TIGR00006">
    <property type="entry name" value="16S rRNA (cytosine(1402)-N(4))-methyltransferase RsmH"/>
    <property type="match status" value="1"/>
</dbReference>
<name>A0A0G1IW70_9BACT</name>
<comment type="subcellular location">
    <subcellularLocation>
        <location evidence="6">Cytoplasm</location>
    </subcellularLocation>
</comment>
<evidence type="ECO:0000256" key="4">
    <source>
        <dbReference type="ARBA" id="ARBA00022679"/>
    </source>
</evidence>
<keyword evidence="5 6" id="KW-0949">S-adenosyl-L-methionine</keyword>
<evidence type="ECO:0000256" key="3">
    <source>
        <dbReference type="ARBA" id="ARBA00022603"/>
    </source>
</evidence>
<dbReference type="PIRSF" id="PIRSF004486">
    <property type="entry name" value="MraW"/>
    <property type="match status" value="1"/>
</dbReference>
<comment type="catalytic activity">
    <reaction evidence="6">
        <text>cytidine(1402) in 16S rRNA + S-adenosyl-L-methionine = N(4)-methylcytidine(1402) in 16S rRNA + S-adenosyl-L-homocysteine + H(+)</text>
        <dbReference type="Rhea" id="RHEA:42928"/>
        <dbReference type="Rhea" id="RHEA-COMP:10286"/>
        <dbReference type="Rhea" id="RHEA-COMP:10287"/>
        <dbReference type="ChEBI" id="CHEBI:15378"/>
        <dbReference type="ChEBI" id="CHEBI:57856"/>
        <dbReference type="ChEBI" id="CHEBI:59789"/>
        <dbReference type="ChEBI" id="CHEBI:74506"/>
        <dbReference type="ChEBI" id="CHEBI:82748"/>
        <dbReference type="EC" id="2.1.1.199"/>
    </reaction>
</comment>
<dbReference type="Gene3D" id="3.40.50.150">
    <property type="entry name" value="Vaccinia Virus protein VP39"/>
    <property type="match status" value="1"/>
</dbReference>
<gene>
    <name evidence="6" type="primary">rsmH</name>
    <name evidence="7" type="ORF">UW55_C0005G0020</name>
</gene>